<protein>
    <submittedName>
        <fullName evidence="2">Intracellular iron chaperone frataxin</fullName>
    </submittedName>
</protein>
<dbReference type="InterPro" id="IPR014922">
    <property type="entry name" value="YdhG-like"/>
</dbReference>
<comment type="caution">
    <text evidence="2">The sequence shown here is derived from an EMBL/GenBank/DDBJ whole genome shotgun (WGS) entry which is preliminary data.</text>
</comment>
<dbReference type="RefSeq" id="WP_183369060.1">
    <property type="nucleotide sequence ID" value="NZ_CAJEWD010000003.1"/>
</dbReference>
<gene>
    <name evidence="2" type="primary">fra</name>
    <name evidence="2" type="ORF">JEODO184_00029</name>
</gene>
<dbReference type="SUPFAM" id="SSF159888">
    <property type="entry name" value="YdhG-like"/>
    <property type="match status" value="1"/>
</dbReference>
<evidence type="ECO:0000313" key="3">
    <source>
        <dbReference type="Proteomes" id="UP000589351"/>
    </source>
</evidence>
<feature type="domain" description="YdhG-like" evidence="1">
    <location>
        <begin position="16"/>
        <end position="111"/>
    </location>
</feature>
<reference evidence="2 3" key="1">
    <citation type="submission" date="2020-07" db="EMBL/GenBank/DDBJ databases">
        <authorList>
            <person name="Criscuolo A."/>
        </authorList>
    </citation>
    <scope>NUCLEOTIDE SEQUENCE [LARGE SCALE GENOMIC DNA]</scope>
    <source>
        <strain evidence="2">CIP111649</strain>
    </source>
</reference>
<organism evidence="2 3">
    <name type="scientific">Jeotgalicoccus meleagridis</name>
    <dbReference type="NCBI Taxonomy" id="2759181"/>
    <lineage>
        <taxon>Bacteria</taxon>
        <taxon>Bacillati</taxon>
        <taxon>Bacillota</taxon>
        <taxon>Bacilli</taxon>
        <taxon>Bacillales</taxon>
        <taxon>Staphylococcaceae</taxon>
        <taxon>Jeotgalicoccus</taxon>
    </lineage>
</organism>
<proteinExistence type="predicted"/>
<name>A0A6V7R044_9STAP</name>
<dbReference type="Pfam" id="PF08818">
    <property type="entry name" value="DUF1801"/>
    <property type="match status" value="1"/>
</dbReference>
<dbReference type="EMBL" id="CAJEWD010000003">
    <property type="protein sequence ID" value="CAD2070680.1"/>
    <property type="molecule type" value="Genomic_DNA"/>
</dbReference>
<sequence>MKDIFKKSIDSLDETKQEKLKEVFDWIEKHYPEFEGQVKWSTPLYVKDGSFMIGIKPSKHHFSVNPEAKGIEKFSEKIKNAGYSHEKMTYKVKYTDDMNYDLLKEIIDFNIEDKKHLDTFWR</sequence>
<evidence type="ECO:0000313" key="2">
    <source>
        <dbReference type="EMBL" id="CAD2070680.1"/>
    </source>
</evidence>
<accession>A0A6V7R044</accession>
<evidence type="ECO:0000259" key="1">
    <source>
        <dbReference type="Pfam" id="PF08818"/>
    </source>
</evidence>
<dbReference type="Gene3D" id="3.90.1150.200">
    <property type="match status" value="1"/>
</dbReference>
<dbReference type="AlphaFoldDB" id="A0A6V7R044"/>
<keyword evidence="3" id="KW-1185">Reference proteome</keyword>
<dbReference type="Proteomes" id="UP000589351">
    <property type="component" value="Unassembled WGS sequence"/>
</dbReference>